<dbReference type="AlphaFoldDB" id="A0A343VQX6"/>
<proteinExistence type="predicted"/>
<dbReference type="RefSeq" id="WP_166583708.1">
    <property type="nucleotide sequence ID" value="NZ_MF600313.1"/>
</dbReference>
<reference evidence="1" key="1">
    <citation type="journal article" date="2018" name="Front. Microbiol.">
        <title>Beyond the Limits: tRNA Array Units in Mycobacterium Genomes.</title>
        <authorList>
            <person name="Morgado S.M."/>
            <person name="Vicente A.C."/>
        </authorList>
    </citation>
    <scope>NUCLEOTIDE SEQUENCE</scope>
    <source>
        <strain evidence="1">CBMA 213</strain>
        <plasmid evidence="1">pCBMA213_1</plasmid>
    </source>
</reference>
<gene>
    <name evidence="1" type="ORF">B5P44_p00005</name>
</gene>
<dbReference type="EMBL" id="MF600313">
    <property type="protein sequence ID" value="AVN58300.1"/>
    <property type="molecule type" value="Genomic_DNA"/>
</dbReference>
<keyword evidence="1" id="KW-0614">Plasmid</keyword>
<protein>
    <submittedName>
        <fullName evidence="1">Uncharacterized protein</fullName>
    </submittedName>
</protein>
<name>A0A343VQX6_9MYCO</name>
<accession>A0A343VQX6</accession>
<geneLocation type="plasmid" evidence="1">
    <name>pCBMA213_1</name>
</geneLocation>
<evidence type="ECO:0000313" key="1">
    <source>
        <dbReference type="EMBL" id="AVN58300.1"/>
    </source>
</evidence>
<sequence length="50" mass="5517">MRVEFVIDSEDERLNAEAAAHVIQSHPEISDADEIVVVATHHDNAVSSVY</sequence>
<organism evidence="1">
    <name type="scientific">Mycolicibacterium sp. CBMA 213</name>
    <dbReference type="NCBI Taxonomy" id="1968788"/>
    <lineage>
        <taxon>Bacteria</taxon>
        <taxon>Bacillati</taxon>
        <taxon>Actinomycetota</taxon>
        <taxon>Actinomycetes</taxon>
        <taxon>Mycobacteriales</taxon>
        <taxon>Mycobacteriaceae</taxon>
        <taxon>Mycolicibacterium</taxon>
    </lineage>
</organism>